<feature type="region of interest" description="Disordered" evidence="1">
    <location>
        <begin position="23"/>
        <end position="48"/>
    </location>
</feature>
<evidence type="ECO:0000256" key="1">
    <source>
        <dbReference type="SAM" id="MobiDB-lite"/>
    </source>
</evidence>
<dbReference type="AlphaFoldDB" id="A0A7Y9NMW6"/>
<protein>
    <submittedName>
        <fullName evidence="2">Uncharacterized protein</fullName>
    </submittedName>
</protein>
<gene>
    <name evidence="2" type="ORF">HDF12_002477</name>
</gene>
<dbReference type="Proteomes" id="UP000534186">
    <property type="component" value="Unassembled WGS sequence"/>
</dbReference>
<sequence>MMHILYGFGGRLTNSWFVPGQRDKPQFLRPRPGQLYGQTWHNTSGEFD</sequence>
<dbReference type="EMBL" id="JACCCV010000001">
    <property type="protein sequence ID" value="NYF52112.1"/>
    <property type="molecule type" value="Genomic_DNA"/>
</dbReference>
<feature type="compositionally biased region" description="Polar residues" evidence="1">
    <location>
        <begin position="36"/>
        <end position="48"/>
    </location>
</feature>
<proteinExistence type="predicted"/>
<comment type="caution">
    <text evidence="2">The sequence shown here is derived from an EMBL/GenBank/DDBJ whole genome shotgun (WGS) entry which is preliminary data.</text>
</comment>
<name>A0A7Y9NMW6_9BACT</name>
<evidence type="ECO:0000313" key="2">
    <source>
        <dbReference type="EMBL" id="NYF52112.1"/>
    </source>
</evidence>
<accession>A0A7Y9NMW6</accession>
<organism evidence="2 3">
    <name type="scientific">Tunturiibacter lichenicola</name>
    <dbReference type="NCBI Taxonomy" id="2051959"/>
    <lineage>
        <taxon>Bacteria</taxon>
        <taxon>Pseudomonadati</taxon>
        <taxon>Acidobacteriota</taxon>
        <taxon>Terriglobia</taxon>
        <taxon>Terriglobales</taxon>
        <taxon>Acidobacteriaceae</taxon>
        <taxon>Tunturiibacter</taxon>
    </lineage>
</organism>
<evidence type="ECO:0000313" key="3">
    <source>
        <dbReference type="Proteomes" id="UP000534186"/>
    </source>
</evidence>
<reference evidence="2 3" key="1">
    <citation type="submission" date="2020-07" db="EMBL/GenBank/DDBJ databases">
        <title>Genomic Encyclopedia of Type Strains, Phase IV (KMG-V): Genome sequencing to study the core and pangenomes of soil and plant-associated prokaryotes.</title>
        <authorList>
            <person name="Whitman W."/>
        </authorList>
    </citation>
    <scope>NUCLEOTIDE SEQUENCE [LARGE SCALE GENOMIC DNA]</scope>
    <source>
        <strain evidence="2 3">M8UP30</strain>
    </source>
</reference>